<keyword evidence="7" id="KW-1185">Reference proteome</keyword>
<proteinExistence type="predicted"/>
<dbReference type="GO" id="GO:0005886">
    <property type="term" value="C:plasma membrane"/>
    <property type="evidence" value="ECO:0007669"/>
    <property type="project" value="TreeGrafter"/>
</dbReference>
<evidence type="ECO:0000256" key="1">
    <source>
        <dbReference type="ARBA" id="ARBA00022614"/>
    </source>
</evidence>
<evidence type="ECO:0000313" key="6">
    <source>
        <dbReference type="EMBL" id="CAF0801252.1"/>
    </source>
</evidence>
<reference evidence="6" key="1">
    <citation type="submission" date="2021-02" db="EMBL/GenBank/DDBJ databases">
        <authorList>
            <person name="Nowell W R."/>
        </authorList>
    </citation>
    <scope>NUCLEOTIDE SEQUENCE</scope>
    <source>
        <strain evidence="6">Ploen Becks lab</strain>
    </source>
</reference>
<dbReference type="InterPro" id="IPR013989">
    <property type="entry name" value="Dev_and_cell_death_domain"/>
</dbReference>
<dbReference type="Pfam" id="PF13306">
    <property type="entry name" value="LRR_5"/>
    <property type="match status" value="1"/>
</dbReference>
<dbReference type="SMART" id="SM00369">
    <property type="entry name" value="LRR_TYP"/>
    <property type="match status" value="9"/>
</dbReference>
<dbReference type="Proteomes" id="UP000663879">
    <property type="component" value="Unassembled WGS sequence"/>
</dbReference>
<evidence type="ECO:0000256" key="4">
    <source>
        <dbReference type="SAM" id="SignalP"/>
    </source>
</evidence>
<organism evidence="6 7">
    <name type="scientific">Brachionus calyciflorus</name>
    <dbReference type="NCBI Taxonomy" id="104777"/>
    <lineage>
        <taxon>Eukaryota</taxon>
        <taxon>Metazoa</taxon>
        <taxon>Spiralia</taxon>
        <taxon>Gnathifera</taxon>
        <taxon>Rotifera</taxon>
        <taxon>Eurotatoria</taxon>
        <taxon>Monogononta</taxon>
        <taxon>Pseudotrocha</taxon>
        <taxon>Ploima</taxon>
        <taxon>Brachionidae</taxon>
        <taxon>Brachionus</taxon>
    </lineage>
</organism>
<dbReference type="PANTHER" id="PTHR24369">
    <property type="entry name" value="ANTIGEN BSP, PUTATIVE-RELATED"/>
    <property type="match status" value="1"/>
</dbReference>
<dbReference type="InterPro" id="IPR001611">
    <property type="entry name" value="Leu-rich_rpt"/>
</dbReference>
<comment type="caution">
    <text evidence="6">The sequence shown here is derived from an EMBL/GenBank/DDBJ whole genome shotgun (WGS) entry which is preliminary data.</text>
</comment>
<dbReference type="InterPro" id="IPR050541">
    <property type="entry name" value="LRR_TM_domain-containing"/>
</dbReference>
<protein>
    <recommendedName>
        <fullName evidence="5">DCD domain-containing protein</fullName>
    </recommendedName>
</protein>
<feature type="chain" id="PRO_5032555842" description="DCD domain-containing protein" evidence="4">
    <location>
        <begin position="24"/>
        <end position="499"/>
    </location>
</feature>
<feature type="signal peptide" evidence="4">
    <location>
        <begin position="1"/>
        <end position="23"/>
    </location>
</feature>
<dbReference type="PANTHER" id="PTHR24369:SF210">
    <property type="entry name" value="CHAOPTIN-RELATED"/>
    <property type="match status" value="1"/>
</dbReference>
<dbReference type="SUPFAM" id="SSF52058">
    <property type="entry name" value="L domain-like"/>
    <property type="match status" value="2"/>
</dbReference>
<evidence type="ECO:0000256" key="3">
    <source>
        <dbReference type="ARBA" id="ARBA00022737"/>
    </source>
</evidence>
<dbReference type="PROSITE" id="PS51222">
    <property type="entry name" value="DCD"/>
    <property type="match status" value="1"/>
</dbReference>
<dbReference type="PROSITE" id="PS51450">
    <property type="entry name" value="LRR"/>
    <property type="match status" value="1"/>
</dbReference>
<dbReference type="InterPro" id="IPR003591">
    <property type="entry name" value="Leu-rich_rpt_typical-subtyp"/>
</dbReference>
<dbReference type="EMBL" id="CAJNOC010000770">
    <property type="protein sequence ID" value="CAF0801252.1"/>
    <property type="molecule type" value="Genomic_DNA"/>
</dbReference>
<dbReference type="Gene3D" id="3.80.10.10">
    <property type="entry name" value="Ribonuclease Inhibitor"/>
    <property type="match status" value="3"/>
</dbReference>
<dbReference type="InterPro" id="IPR026906">
    <property type="entry name" value="LRR_5"/>
</dbReference>
<dbReference type="OrthoDB" id="2190652at2759"/>
<evidence type="ECO:0000259" key="5">
    <source>
        <dbReference type="PROSITE" id="PS51222"/>
    </source>
</evidence>
<gene>
    <name evidence="6" type="ORF">OXX778_LOCUS6479</name>
</gene>
<accession>A0A813SXC9</accession>
<keyword evidence="3" id="KW-0677">Repeat</keyword>
<dbReference type="InterPro" id="IPR032675">
    <property type="entry name" value="LRR_dom_sf"/>
</dbReference>
<dbReference type="Pfam" id="PF13855">
    <property type="entry name" value="LRR_8"/>
    <property type="match status" value="2"/>
</dbReference>
<keyword evidence="2 4" id="KW-0732">Signal</keyword>
<sequence>MKLLKIIIFQILTAVLLDVGASTEWFTKLSPSVTDIFFNQNKILIHEFSTQSKLKCIHKCILFASTCQFLQFTNRSKCTIYNSIQKENPFEIEDFYLREKKLVKIRFLNGSFMDRIQLINLPEVLNLSRNGINLIAPFAFAGSNKTTILNLSCNNLTIIYSKSFYGLIYLKTLNLSFNQISRLESDVFKDLSLLAFLDLRYNSLKFLNGNIFDNLQLLQDINLEFNQIDSIERYTFKNLNKLEKIILNNNCLKVLEPLFHNLISFTFLDVSSNQIRFVHNYTFMSFQKLAEILISSNQIFEINSETFKGAQSLKKIDVSVNKIQKVDANFSMNVASLKQLDMSKNNLSFISPDIFIQLVNLESLRLDSCNIKVINLNSLVKLKYLFLRNNFINFFSQNLSSLIELRLTYNPLGNLTYPLITSQNSALTTLGISYCQLNYIDLNILRNFANLKILNIAGNLFTLNNDTFYGFKSLTVVSVPKEDITRFKIIYPNITFFIF</sequence>
<name>A0A813SXC9_9BILA</name>
<keyword evidence="1" id="KW-0433">Leucine-rich repeat</keyword>
<dbReference type="AlphaFoldDB" id="A0A813SXC9"/>
<evidence type="ECO:0000313" key="7">
    <source>
        <dbReference type="Proteomes" id="UP000663879"/>
    </source>
</evidence>
<evidence type="ECO:0000256" key="2">
    <source>
        <dbReference type="ARBA" id="ARBA00022729"/>
    </source>
</evidence>
<feature type="domain" description="DCD" evidence="5">
    <location>
        <begin position="454"/>
        <end position="499"/>
    </location>
</feature>